<dbReference type="GO" id="GO:0008765">
    <property type="term" value="F:UDP-N-acetylmuramoylalanyl-D-glutamate-2,6-diaminopimelate ligase activity"/>
    <property type="evidence" value="ECO:0007669"/>
    <property type="project" value="UniProtKB-UniRule"/>
</dbReference>
<dbReference type="NCBIfam" id="TIGR01085">
    <property type="entry name" value="murE"/>
    <property type="match status" value="1"/>
</dbReference>
<reference evidence="12" key="1">
    <citation type="journal article" date="2020" name="mSystems">
        <title>Genome- and Community-Level Interaction Insights into Carbon Utilization and Element Cycling Functions of Hydrothermarchaeota in Hydrothermal Sediment.</title>
        <authorList>
            <person name="Zhou Z."/>
            <person name="Liu Y."/>
            <person name="Xu W."/>
            <person name="Pan J."/>
            <person name="Luo Z.H."/>
            <person name="Li M."/>
        </authorList>
    </citation>
    <scope>NUCLEOTIDE SEQUENCE [LARGE SCALE GENOMIC DNA]</scope>
    <source>
        <strain evidence="12">HyVt-237</strain>
    </source>
</reference>
<keyword evidence="7" id="KW-0067">ATP-binding</keyword>
<accession>A0A7C1BC30</accession>
<dbReference type="Pfam" id="PF01225">
    <property type="entry name" value="Mur_ligase"/>
    <property type="match status" value="1"/>
</dbReference>
<dbReference type="InterPro" id="IPR000713">
    <property type="entry name" value="Mur_ligase_N"/>
</dbReference>
<keyword evidence="7" id="KW-0963">Cytoplasm</keyword>
<feature type="binding site" evidence="7">
    <location>
        <begin position="398"/>
        <end position="401"/>
    </location>
    <ligand>
        <name>meso-2,6-diaminopimelate</name>
        <dbReference type="ChEBI" id="CHEBI:57791"/>
    </ligand>
</feature>
<evidence type="ECO:0000256" key="7">
    <source>
        <dbReference type="HAMAP-Rule" id="MF_00208"/>
    </source>
</evidence>
<keyword evidence="7" id="KW-0547">Nucleotide-binding</keyword>
<dbReference type="AlphaFoldDB" id="A0A7C1BC30"/>
<dbReference type="InterPro" id="IPR005761">
    <property type="entry name" value="UDP-N-AcMur-Glu-dNH2Pim_ligase"/>
</dbReference>
<comment type="function">
    <text evidence="7">Catalyzes the addition of meso-diaminopimelic acid to the nucleotide precursor UDP-N-acetylmuramoyl-L-alanyl-D-glutamate (UMAG) in the biosynthesis of bacterial cell-wall peptidoglycan.</text>
</comment>
<evidence type="ECO:0000256" key="6">
    <source>
        <dbReference type="ARBA" id="ARBA00023316"/>
    </source>
</evidence>
<feature type="binding site" evidence="7">
    <location>
        <position position="452"/>
    </location>
    <ligand>
        <name>meso-2,6-diaminopimelate</name>
        <dbReference type="ChEBI" id="CHEBI:57791"/>
    </ligand>
</feature>
<feature type="binding site" evidence="7">
    <location>
        <position position="374"/>
    </location>
    <ligand>
        <name>meso-2,6-diaminopimelate</name>
        <dbReference type="ChEBI" id="CHEBI:57791"/>
    </ligand>
</feature>
<comment type="catalytic activity">
    <reaction evidence="7">
        <text>UDP-N-acetyl-alpha-D-muramoyl-L-alanyl-D-glutamate + meso-2,6-diaminopimelate + ATP = UDP-N-acetyl-alpha-D-muramoyl-L-alanyl-gamma-D-glutamyl-meso-2,6-diaminopimelate + ADP + phosphate + H(+)</text>
        <dbReference type="Rhea" id="RHEA:23676"/>
        <dbReference type="ChEBI" id="CHEBI:15378"/>
        <dbReference type="ChEBI" id="CHEBI:30616"/>
        <dbReference type="ChEBI" id="CHEBI:43474"/>
        <dbReference type="ChEBI" id="CHEBI:57791"/>
        <dbReference type="ChEBI" id="CHEBI:83900"/>
        <dbReference type="ChEBI" id="CHEBI:83905"/>
        <dbReference type="ChEBI" id="CHEBI:456216"/>
        <dbReference type="EC" id="6.3.2.13"/>
    </reaction>
</comment>
<evidence type="ECO:0000256" key="3">
    <source>
        <dbReference type="ARBA" id="ARBA00022960"/>
    </source>
</evidence>
<feature type="binding site" evidence="7">
    <location>
        <position position="448"/>
    </location>
    <ligand>
        <name>meso-2,6-diaminopimelate</name>
        <dbReference type="ChEBI" id="CHEBI:57791"/>
    </ligand>
</feature>
<gene>
    <name evidence="7" type="primary">murE</name>
    <name evidence="12" type="ORF">ENG67_04385</name>
</gene>
<name>A0A7C1BC30_UNCW3</name>
<keyword evidence="5 7" id="KW-0131">Cell cycle</keyword>
<dbReference type="NCBIfam" id="NF001124">
    <property type="entry name" value="PRK00139.1-2"/>
    <property type="match status" value="1"/>
</dbReference>
<evidence type="ECO:0000256" key="2">
    <source>
        <dbReference type="ARBA" id="ARBA00022618"/>
    </source>
</evidence>
<dbReference type="NCBIfam" id="NF001126">
    <property type="entry name" value="PRK00139.1-4"/>
    <property type="match status" value="1"/>
</dbReference>
<feature type="domain" description="Mur ligase N-terminal catalytic" evidence="9">
    <location>
        <begin position="20"/>
        <end position="67"/>
    </location>
</feature>
<feature type="short sequence motif" description="Meso-diaminopimelate recognition motif" evidence="7">
    <location>
        <begin position="398"/>
        <end position="401"/>
    </location>
</feature>
<dbReference type="GO" id="GO:0071555">
    <property type="term" value="P:cell wall organization"/>
    <property type="evidence" value="ECO:0007669"/>
    <property type="project" value="UniProtKB-KW"/>
</dbReference>
<evidence type="ECO:0000256" key="4">
    <source>
        <dbReference type="ARBA" id="ARBA00022984"/>
    </source>
</evidence>
<dbReference type="InterPro" id="IPR004101">
    <property type="entry name" value="Mur_ligase_C"/>
</dbReference>
<comment type="PTM">
    <text evidence="7">Carboxylation is probably crucial for Mg(2+) binding and, consequently, for the gamma-phosphate positioning of ATP.</text>
</comment>
<dbReference type="PANTHER" id="PTHR23135">
    <property type="entry name" value="MUR LIGASE FAMILY MEMBER"/>
    <property type="match status" value="1"/>
</dbReference>
<dbReference type="Gene3D" id="3.90.190.20">
    <property type="entry name" value="Mur ligase, C-terminal domain"/>
    <property type="match status" value="1"/>
</dbReference>
<dbReference type="GO" id="GO:0000287">
    <property type="term" value="F:magnesium ion binding"/>
    <property type="evidence" value="ECO:0007669"/>
    <property type="project" value="UniProtKB-UniRule"/>
</dbReference>
<comment type="subcellular location">
    <subcellularLocation>
        <location evidence="7 8">Cytoplasm</location>
    </subcellularLocation>
</comment>
<keyword evidence="6 7" id="KW-0961">Cell wall biogenesis/degradation</keyword>
<protein>
    <recommendedName>
        <fullName evidence="7">UDP-N-acetylmuramoyl-L-alanyl-D-glutamate--2,6-diaminopimelate ligase</fullName>
        <ecNumber evidence="7">6.3.2.13</ecNumber>
    </recommendedName>
    <alternativeName>
        <fullName evidence="7">Meso-A2pm-adding enzyme</fullName>
    </alternativeName>
    <alternativeName>
        <fullName evidence="7">Meso-diaminopimelate-adding enzyme</fullName>
    </alternativeName>
    <alternativeName>
        <fullName evidence="7">UDP-MurNAc-L-Ala-D-Glu:meso-diaminopimelate ligase</fullName>
    </alternativeName>
    <alternativeName>
        <fullName evidence="7">UDP-MurNAc-tripeptide synthetase</fullName>
    </alternativeName>
    <alternativeName>
        <fullName evidence="7">UDP-N-acetylmuramyl-tripeptide synthetase</fullName>
    </alternativeName>
</protein>
<comment type="caution">
    <text evidence="7">Lacks conserved residue(s) required for the propagation of feature annotation.</text>
</comment>
<feature type="binding site" evidence="7">
    <location>
        <position position="174"/>
    </location>
    <ligand>
        <name>UDP-N-acetyl-alpha-D-muramoyl-L-alanyl-D-glutamate</name>
        <dbReference type="ChEBI" id="CHEBI:83900"/>
    </ligand>
</feature>
<keyword evidence="2 7" id="KW-0132">Cell division</keyword>
<dbReference type="GO" id="GO:0005524">
    <property type="term" value="F:ATP binding"/>
    <property type="evidence" value="ECO:0007669"/>
    <property type="project" value="UniProtKB-UniRule"/>
</dbReference>
<dbReference type="InterPro" id="IPR013221">
    <property type="entry name" value="Mur_ligase_cen"/>
</dbReference>
<comment type="cofactor">
    <cofactor evidence="7">
        <name>Mg(2+)</name>
        <dbReference type="ChEBI" id="CHEBI:18420"/>
    </cofactor>
</comment>
<evidence type="ECO:0000256" key="5">
    <source>
        <dbReference type="ARBA" id="ARBA00023306"/>
    </source>
</evidence>
<dbReference type="Pfam" id="PF02875">
    <property type="entry name" value="Mur_ligase_C"/>
    <property type="match status" value="1"/>
</dbReference>
<comment type="pathway">
    <text evidence="7 8">Cell wall biogenesis; peptidoglycan biosynthesis.</text>
</comment>
<feature type="binding site" evidence="7">
    <location>
        <position position="182"/>
    </location>
    <ligand>
        <name>UDP-N-acetyl-alpha-D-muramoyl-L-alanyl-D-glutamate</name>
        <dbReference type="ChEBI" id="CHEBI:83900"/>
    </ligand>
</feature>
<evidence type="ECO:0000259" key="11">
    <source>
        <dbReference type="Pfam" id="PF08245"/>
    </source>
</evidence>
<dbReference type="Proteomes" id="UP000885931">
    <property type="component" value="Unassembled WGS sequence"/>
</dbReference>
<keyword evidence="3 7" id="KW-0133">Cell shape</keyword>
<dbReference type="InterPro" id="IPR036615">
    <property type="entry name" value="Mur_ligase_C_dom_sf"/>
</dbReference>
<dbReference type="SUPFAM" id="SSF53623">
    <property type="entry name" value="MurD-like peptide ligases, catalytic domain"/>
    <property type="match status" value="1"/>
</dbReference>
<keyword evidence="7" id="KW-0460">Magnesium</keyword>
<proteinExistence type="inferred from homology"/>
<evidence type="ECO:0000256" key="8">
    <source>
        <dbReference type="RuleBase" id="RU004135"/>
    </source>
</evidence>
<feature type="binding site" evidence="7">
    <location>
        <position position="27"/>
    </location>
    <ligand>
        <name>UDP-N-acetyl-alpha-D-muramoyl-L-alanyl-D-glutamate</name>
        <dbReference type="ChEBI" id="CHEBI:83900"/>
    </ligand>
</feature>
<dbReference type="SUPFAM" id="SSF53244">
    <property type="entry name" value="MurD-like peptide ligases, peptide-binding domain"/>
    <property type="match status" value="1"/>
</dbReference>
<dbReference type="GO" id="GO:0051301">
    <property type="term" value="P:cell division"/>
    <property type="evidence" value="ECO:0007669"/>
    <property type="project" value="UniProtKB-KW"/>
</dbReference>
<evidence type="ECO:0000259" key="9">
    <source>
        <dbReference type="Pfam" id="PF01225"/>
    </source>
</evidence>
<dbReference type="Pfam" id="PF08245">
    <property type="entry name" value="Mur_ligase_M"/>
    <property type="match status" value="1"/>
</dbReference>
<dbReference type="Gene3D" id="3.40.1190.10">
    <property type="entry name" value="Mur-like, catalytic domain"/>
    <property type="match status" value="1"/>
</dbReference>
<dbReference type="GO" id="GO:0009252">
    <property type="term" value="P:peptidoglycan biosynthetic process"/>
    <property type="evidence" value="ECO:0007669"/>
    <property type="project" value="UniProtKB-UniRule"/>
</dbReference>
<dbReference type="GO" id="GO:0005737">
    <property type="term" value="C:cytoplasm"/>
    <property type="evidence" value="ECO:0007669"/>
    <property type="project" value="UniProtKB-SubCell"/>
</dbReference>
<dbReference type="PANTHER" id="PTHR23135:SF4">
    <property type="entry name" value="UDP-N-ACETYLMURAMOYL-L-ALANYL-D-GLUTAMATE--2,6-DIAMINOPIMELATE LIGASE MURE HOMOLOG, CHLOROPLASTIC"/>
    <property type="match status" value="1"/>
</dbReference>
<evidence type="ECO:0000313" key="12">
    <source>
        <dbReference type="EMBL" id="HDM90430.1"/>
    </source>
</evidence>
<keyword evidence="7 12" id="KW-0436">Ligase</keyword>
<comment type="similarity">
    <text evidence="1 7">Belongs to the MurCDEF family. MurE subfamily.</text>
</comment>
<feature type="binding site" evidence="7">
    <location>
        <begin position="105"/>
        <end position="111"/>
    </location>
    <ligand>
        <name>ATP</name>
        <dbReference type="ChEBI" id="CHEBI:30616"/>
    </ligand>
</feature>
<dbReference type="GO" id="GO:0008360">
    <property type="term" value="P:regulation of cell shape"/>
    <property type="evidence" value="ECO:0007669"/>
    <property type="project" value="UniProtKB-KW"/>
</dbReference>
<feature type="domain" description="Mur ligase C-terminal" evidence="10">
    <location>
        <begin position="324"/>
        <end position="450"/>
    </location>
</feature>
<organism evidence="12">
    <name type="scientific">candidate division WOR-3 bacterium</name>
    <dbReference type="NCBI Taxonomy" id="2052148"/>
    <lineage>
        <taxon>Bacteria</taxon>
        <taxon>Bacteria division WOR-3</taxon>
    </lineage>
</organism>
<keyword evidence="4 7" id="KW-0573">Peptidoglycan synthesis</keyword>
<feature type="modified residue" description="N6-carboxylysine" evidence="7">
    <location>
        <position position="214"/>
    </location>
</feature>
<dbReference type="Gene3D" id="3.40.1390.10">
    <property type="entry name" value="MurE/MurF, N-terminal domain"/>
    <property type="match status" value="1"/>
</dbReference>
<sequence length="479" mass="53218">MKLSELLKGFDIRNFREVDVRGIAYDSRKVERGYLFAALRGQKADGHDFIGEAEERGAVALLVEREVETTLPYGITPDSRASLSLISDRFYGSPSRDLFVVGITGTNGKTTTSFMAHRILSSRGDEGGLLGTIEYVFPGRALRAERTTPEAPDLQRYLREILDRGGKFAVMEVSSHSLVLHRVDHVDFDVAVFTNLTRDHLDYHKTIENYRQAKLKLFQKIAGNKTAIINVDDPNSSYFLEAAMGRKITYGMTRHADLTAEILRSDIRGLEMRVAGLYRGNLKLSMPGEHNVYNALAALAVGFVAGLTFEECAKALEGLKGVPGRFEALAPQGLPFQVIVDYAHSPDALRNLLTSVRKLNPRRIITVFGAGGDRDRGKRPLMAQAVEELSDYTVVTSDNPRSEDPLAIIEDIKRGFRGINYIVIPDREEAIYWAIGQAGPGDVVVIAGKGHENYMEIKGVRYPFSDRNVALEAIRKRLS</sequence>
<dbReference type="HAMAP" id="MF_00208">
    <property type="entry name" value="MurE"/>
    <property type="match status" value="1"/>
</dbReference>
<feature type="domain" description="Mur ligase central" evidence="11">
    <location>
        <begin position="103"/>
        <end position="301"/>
    </location>
</feature>
<dbReference type="EMBL" id="DRBW01000172">
    <property type="protein sequence ID" value="HDM90430.1"/>
    <property type="molecule type" value="Genomic_DNA"/>
</dbReference>
<dbReference type="EC" id="6.3.2.13" evidence="7"/>
<dbReference type="SUPFAM" id="SSF63418">
    <property type="entry name" value="MurE/MurF N-terminal domain"/>
    <property type="match status" value="1"/>
</dbReference>
<comment type="caution">
    <text evidence="12">The sequence shown here is derived from an EMBL/GenBank/DDBJ whole genome shotgun (WGS) entry which is preliminary data.</text>
</comment>
<dbReference type="InterPro" id="IPR036565">
    <property type="entry name" value="Mur-like_cat_sf"/>
</dbReference>
<evidence type="ECO:0000256" key="1">
    <source>
        <dbReference type="ARBA" id="ARBA00005898"/>
    </source>
</evidence>
<feature type="binding site" evidence="7">
    <location>
        <begin position="147"/>
        <end position="148"/>
    </location>
    <ligand>
        <name>UDP-N-acetyl-alpha-D-muramoyl-L-alanyl-D-glutamate</name>
        <dbReference type="ChEBI" id="CHEBI:83900"/>
    </ligand>
</feature>
<evidence type="ECO:0000259" key="10">
    <source>
        <dbReference type="Pfam" id="PF02875"/>
    </source>
</evidence>
<dbReference type="UniPathway" id="UPA00219"/>
<dbReference type="InterPro" id="IPR035911">
    <property type="entry name" value="MurE/MurF_N"/>
</dbReference>